<feature type="transmembrane region" description="Helical" evidence="5">
    <location>
        <begin position="111"/>
        <end position="130"/>
    </location>
</feature>
<feature type="transmembrane region" description="Helical" evidence="5">
    <location>
        <begin position="51"/>
        <end position="73"/>
    </location>
</feature>
<dbReference type="Proteomes" id="UP000008792">
    <property type="component" value="Unassembled WGS sequence"/>
</dbReference>
<evidence type="ECO:0000313" key="6">
    <source>
        <dbReference type="EMBL" id="EDW57269.2"/>
    </source>
</evidence>
<feature type="transmembrane region" description="Helical" evidence="5">
    <location>
        <begin position="166"/>
        <end position="185"/>
    </location>
</feature>
<evidence type="ECO:0000256" key="3">
    <source>
        <dbReference type="ARBA" id="ARBA00022989"/>
    </source>
</evidence>
<evidence type="ECO:0000313" key="7">
    <source>
        <dbReference type="Proteomes" id="UP000008792"/>
    </source>
</evidence>
<dbReference type="PANTHER" id="PTHR23291">
    <property type="entry name" value="BAX INHIBITOR-RELATED"/>
    <property type="match status" value="1"/>
</dbReference>
<comment type="similarity">
    <text evidence="5">Belongs to the BI1 family.</text>
</comment>
<dbReference type="OrthoDB" id="7933078at2759"/>
<feature type="transmembrane region" description="Helical" evidence="5">
    <location>
        <begin position="79"/>
        <end position="99"/>
    </location>
</feature>
<evidence type="ECO:0000256" key="1">
    <source>
        <dbReference type="ARBA" id="ARBA00004141"/>
    </source>
</evidence>
<dbReference type="GO" id="GO:0016020">
    <property type="term" value="C:membrane"/>
    <property type="evidence" value="ECO:0007669"/>
    <property type="project" value="UniProtKB-SubCell"/>
</dbReference>
<protein>
    <submittedName>
        <fullName evidence="6">Uncharacterized protein</fullName>
    </submittedName>
</protein>
<dbReference type="STRING" id="7244.B4MFA0"/>
<accession>B4MFA0</accession>
<keyword evidence="7" id="KW-1185">Reference proteome</keyword>
<comment type="subcellular location">
    <subcellularLocation>
        <location evidence="1">Membrane</location>
        <topology evidence="1">Multi-pass membrane protein</topology>
    </subcellularLocation>
</comment>
<dbReference type="InParanoid" id="B4MFA0"/>
<organism evidence="6 7">
    <name type="scientific">Drosophila virilis</name>
    <name type="common">Fruit fly</name>
    <dbReference type="NCBI Taxonomy" id="7244"/>
    <lineage>
        <taxon>Eukaryota</taxon>
        <taxon>Metazoa</taxon>
        <taxon>Ecdysozoa</taxon>
        <taxon>Arthropoda</taxon>
        <taxon>Hexapoda</taxon>
        <taxon>Insecta</taxon>
        <taxon>Pterygota</taxon>
        <taxon>Neoptera</taxon>
        <taxon>Endopterygota</taxon>
        <taxon>Diptera</taxon>
        <taxon>Brachycera</taxon>
        <taxon>Muscomorpha</taxon>
        <taxon>Ephydroidea</taxon>
        <taxon>Drosophilidae</taxon>
        <taxon>Drosophila</taxon>
    </lineage>
</organism>
<dbReference type="InterPro" id="IPR006214">
    <property type="entry name" value="Bax_inhibitor_1-related"/>
</dbReference>
<keyword evidence="4 5" id="KW-0472">Membrane</keyword>
<keyword evidence="2 5" id="KW-0812">Transmembrane</keyword>
<reference evidence="6 7" key="1">
    <citation type="journal article" date="2007" name="Nature">
        <title>Evolution of genes and genomes on the Drosophila phylogeny.</title>
        <authorList>
            <consortium name="Drosophila 12 Genomes Consortium"/>
            <person name="Clark A.G."/>
            <person name="Eisen M.B."/>
            <person name="Smith D.R."/>
            <person name="Bergman C.M."/>
            <person name="Oliver B."/>
            <person name="Markow T.A."/>
            <person name="Kaufman T.C."/>
            <person name="Kellis M."/>
            <person name="Gelbart W."/>
            <person name="Iyer V.N."/>
            <person name="Pollard D.A."/>
            <person name="Sackton T.B."/>
            <person name="Larracuente A.M."/>
            <person name="Singh N.D."/>
            <person name="Abad J.P."/>
            <person name="Abt D.N."/>
            <person name="Adryan B."/>
            <person name="Aguade M."/>
            <person name="Akashi H."/>
            <person name="Anderson W.W."/>
            <person name="Aquadro C.F."/>
            <person name="Ardell D.H."/>
            <person name="Arguello R."/>
            <person name="Artieri C.G."/>
            <person name="Barbash D.A."/>
            <person name="Barker D."/>
            <person name="Barsanti P."/>
            <person name="Batterham P."/>
            <person name="Batzoglou S."/>
            <person name="Begun D."/>
            <person name="Bhutkar A."/>
            <person name="Blanco E."/>
            <person name="Bosak S.A."/>
            <person name="Bradley R.K."/>
            <person name="Brand A.D."/>
            <person name="Brent M.R."/>
            <person name="Brooks A.N."/>
            <person name="Brown R.H."/>
            <person name="Butlin R.K."/>
            <person name="Caggese C."/>
            <person name="Calvi B.R."/>
            <person name="Bernardo de Carvalho A."/>
            <person name="Caspi A."/>
            <person name="Castrezana S."/>
            <person name="Celniker S.E."/>
            <person name="Chang J.L."/>
            <person name="Chapple C."/>
            <person name="Chatterji S."/>
            <person name="Chinwalla A."/>
            <person name="Civetta A."/>
            <person name="Clifton S.W."/>
            <person name="Comeron J.M."/>
            <person name="Costello J.C."/>
            <person name="Coyne J.A."/>
            <person name="Daub J."/>
            <person name="David R.G."/>
            <person name="Delcher A.L."/>
            <person name="Delehaunty K."/>
            <person name="Do C.B."/>
            <person name="Ebling H."/>
            <person name="Edwards K."/>
            <person name="Eickbush T."/>
            <person name="Evans J.D."/>
            <person name="Filipski A."/>
            <person name="Findeiss S."/>
            <person name="Freyhult E."/>
            <person name="Fulton L."/>
            <person name="Fulton R."/>
            <person name="Garcia A.C."/>
            <person name="Gardiner A."/>
            <person name="Garfield D.A."/>
            <person name="Garvin B.E."/>
            <person name="Gibson G."/>
            <person name="Gilbert D."/>
            <person name="Gnerre S."/>
            <person name="Godfrey J."/>
            <person name="Good R."/>
            <person name="Gotea V."/>
            <person name="Gravely B."/>
            <person name="Greenberg A.J."/>
            <person name="Griffiths-Jones S."/>
            <person name="Gross S."/>
            <person name="Guigo R."/>
            <person name="Gustafson E.A."/>
            <person name="Haerty W."/>
            <person name="Hahn M.W."/>
            <person name="Halligan D.L."/>
            <person name="Halpern A.L."/>
            <person name="Halter G.M."/>
            <person name="Han M.V."/>
            <person name="Heger A."/>
            <person name="Hillier L."/>
            <person name="Hinrichs A.S."/>
            <person name="Holmes I."/>
            <person name="Hoskins R.A."/>
            <person name="Hubisz M.J."/>
            <person name="Hultmark D."/>
            <person name="Huntley M.A."/>
            <person name="Jaffe D.B."/>
            <person name="Jagadeeshan S."/>
            <person name="Jeck W.R."/>
            <person name="Johnson J."/>
            <person name="Jones C.D."/>
            <person name="Jordan W.C."/>
            <person name="Karpen G.H."/>
            <person name="Kataoka E."/>
            <person name="Keightley P.D."/>
            <person name="Kheradpour P."/>
            <person name="Kirkness E.F."/>
            <person name="Koerich L.B."/>
            <person name="Kristiansen K."/>
            <person name="Kudrna D."/>
            <person name="Kulathinal R.J."/>
            <person name="Kumar S."/>
            <person name="Kwok R."/>
            <person name="Lander E."/>
            <person name="Langley C.H."/>
            <person name="Lapoint R."/>
            <person name="Lazzaro B.P."/>
            <person name="Lee S.J."/>
            <person name="Levesque L."/>
            <person name="Li R."/>
            <person name="Lin C.F."/>
            <person name="Lin M.F."/>
            <person name="Lindblad-Toh K."/>
            <person name="Llopart A."/>
            <person name="Long M."/>
            <person name="Low L."/>
            <person name="Lozovsky E."/>
            <person name="Lu J."/>
            <person name="Luo M."/>
            <person name="Machado C.A."/>
            <person name="Makalowski W."/>
            <person name="Marzo M."/>
            <person name="Matsuda M."/>
            <person name="Matzkin L."/>
            <person name="McAllister B."/>
            <person name="McBride C.S."/>
            <person name="McKernan B."/>
            <person name="McKernan K."/>
            <person name="Mendez-Lago M."/>
            <person name="Minx P."/>
            <person name="Mollenhauer M.U."/>
            <person name="Montooth K."/>
            <person name="Mount S.M."/>
            <person name="Mu X."/>
            <person name="Myers E."/>
            <person name="Negre B."/>
            <person name="Newfeld S."/>
            <person name="Nielsen R."/>
            <person name="Noor M.A."/>
            <person name="O'Grady P."/>
            <person name="Pachter L."/>
            <person name="Papaceit M."/>
            <person name="Parisi M.J."/>
            <person name="Parisi M."/>
            <person name="Parts L."/>
            <person name="Pedersen J.S."/>
            <person name="Pesole G."/>
            <person name="Phillippy A.M."/>
            <person name="Ponting C.P."/>
            <person name="Pop M."/>
            <person name="Porcelli D."/>
            <person name="Powell J.R."/>
            <person name="Prohaska S."/>
            <person name="Pruitt K."/>
            <person name="Puig M."/>
            <person name="Quesneville H."/>
            <person name="Ram K.R."/>
            <person name="Rand D."/>
            <person name="Rasmussen M.D."/>
            <person name="Reed L.K."/>
            <person name="Reenan R."/>
            <person name="Reily A."/>
            <person name="Remington K.A."/>
            <person name="Rieger T.T."/>
            <person name="Ritchie M.G."/>
            <person name="Robin C."/>
            <person name="Rogers Y.H."/>
            <person name="Rohde C."/>
            <person name="Rozas J."/>
            <person name="Rubenfield M.J."/>
            <person name="Ruiz A."/>
            <person name="Russo S."/>
            <person name="Salzberg S.L."/>
            <person name="Sanchez-Gracia A."/>
            <person name="Saranga D.J."/>
            <person name="Sato H."/>
            <person name="Schaeffer S.W."/>
            <person name="Schatz M.C."/>
            <person name="Schlenke T."/>
            <person name="Schwartz R."/>
            <person name="Segarra C."/>
            <person name="Singh R.S."/>
            <person name="Sirot L."/>
            <person name="Sirota M."/>
            <person name="Sisneros N.B."/>
            <person name="Smith C.D."/>
            <person name="Smith T.F."/>
            <person name="Spieth J."/>
            <person name="Stage D.E."/>
            <person name="Stark A."/>
            <person name="Stephan W."/>
            <person name="Strausberg R.L."/>
            <person name="Strempel S."/>
            <person name="Sturgill D."/>
            <person name="Sutton G."/>
            <person name="Sutton G.G."/>
            <person name="Tao W."/>
            <person name="Teichmann S."/>
            <person name="Tobari Y.N."/>
            <person name="Tomimura Y."/>
            <person name="Tsolas J.M."/>
            <person name="Valente V.L."/>
            <person name="Venter E."/>
            <person name="Venter J.C."/>
            <person name="Vicario S."/>
            <person name="Vieira F.G."/>
            <person name="Vilella A.J."/>
            <person name="Villasante A."/>
            <person name="Walenz B."/>
            <person name="Wang J."/>
            <person name="Wasserman M."/>
            <person name="Watts T."/>
            <person name="Wilson D."/>
            <person name="Wilson R.K."/>
            <person name="Wing R.A."/>
            <person name="Wolfner M.F."/>
            <person name="Wong A."/>
            <person name="Wong G.K."/>
            <person name="Wu C.I."/>
            <person name="Wu G."/>
            <person name="Yamamoto D."/>
            <person name="Yang H.P."/>
            <person name="Yang S.P."/>
            <person name="Yorke J.A."/>
            <person name="Yoshida K."/>
            <person name="Zdobnov E."/>
            <person name="Zhang P."/>
            <person name="Zhang Y."/>
            <person name="Zimin A.V."/>
            <person name="Baldwin J."/>
            <person name="Abdouelleil A."/>
            <person name="Abdulkadir J."/>
            <person name="Abebe A."/>
            <person name="Abera B."/>
            <person name="Abreu J."/>
            <person name="Acer S.C."/>
            <person name="Aftuck L."/>
            <person name="Alexander A."/>
            <person name="An P."/>
            <person name="Anderson E."/>
            <person name="Anderson S."/>
            <person name="Arachi H."/>
            <person name="Azer M."/>
            <person name="Bachantsang P."/>
            <person name="Barry A."/>
            <person name="Bayul T."/>
            <person name="Berlin A."/>
            <person name="Bessette D."/>
            <person name="Bloom T."/>
            <person name="Blye J."/>
            <person name="Boguslavskiy L."/>
            <person name="Bonnet C."/>
            <person name="Boukhgalter B."/>
            <person name="Bourzgui I."/>
            <person name="Brown A."/>
            <person name="Cahill P."/>
            <person name="Channer S."/>
            <person name="Cheshatsang Y."/>
            <person name="Chuda L."/>
            <person name="Citroen M."/>
            <person name="Collymore A."/>
            <person name="Cooke P."/>
            <person name="Costello M."/>
            <person name="D'Aco K."/>
            <person name="Daza R."/>
            <person name="De Haan G."/>
            <person name="DeGray S."/>
            <person name="DeMaso C."/>
            <person name="Dhargay N."/>
            <person name="Dooley K."/>
            <person name="Dooley E."/>
            <person name="Doricent M."/>
            <person name="Dorje P."/>
            <person name="Dorjee K."/>
            <person name="Dupes A."/>
            <person name="Elong R."/>
            <person name="Falk J."/>
            <person name="Farina A."/>
            <person name="Faro S."/>
            <person name="Ferguson D."/>
            <person name="Fisher S."/>
            <person name="Foley C.D."/>
            <person name="Franke A."/>
            <person name="Friedrich D."/>
            <person name="Gadbois L."/>
            <person name="Gearin G."/>
            <person name="Gearin C.R."/>
            <person name="Giannoukos G."/>
            <person name="Goode T."/>
            <person name="Graham J."/>
            <person name="Grandbois E."/>
            <person name="Grewal S."/>
            <person name="Gyaltsen K."/>
            <person name="Hafez N."/>
            <person name="Hagos B."/>
            <person name="Hall J."/>
            <person name="Henson C."/>
            <person name="Hollinger A."/>
            <person name="Honan T."/>
            <person name="Huard M.D."/>
            <person name="Hughes L."/>
            <person name="Hurhula B."/>
            <person name="Husby M.E."/>
            <person name="Kamat A."/>
            <person name="Kanga B."/>
            <person name="Kashin S."/>
            <person name="Khazanovich D."/>
            <person name="Kisner P."/>
            <person name="Lance K."/>
            <person name="Lara M."/>
            <person name="Lee W."/>
            <person name="Lennon N."/>
            <person name="Letendre F."/>
            <person name="LeVine R."/>
            <person name="Lipovsky A."/>
            <person name="Liu X."/>
            <person name="Liu J."/>
            <person name="Liu S."/>
            <person name="Lokyitsang T."/>
            <person name="Lokyitsang Y."/>
            <person name="Lubonja R."/>
            <person name="Lui A."/>
            <person name="MacDonald P."/>
            <person name="Magnisalis V."/>
            <person name="Maru K."/>
            <person name="Matthews C."/>
            <person name="McCusker W."/>
            <person name="McDonough S."/>
            <person name="Mehta T."/>
            <person name="Meldrim J."/>
            <person name="Meneus L."/>
            <person name="Mihai O."/>
            <person name="Mihalev A."/>
            <person name="Mihova T."/>
            <person name="Mittelman R."/>
            <person name="Mlenga V."/>
            <person name="Montmayeur A."/>
            <person name="Mulrain L."/>
            <person name="Navidi A."/>
            <person name="Naylor J."/>
            <person name="Negash T."/>
            <person name="Nguyen T."/>
            <person name="Nguyen N."/>
            <person name="Nicol R."/>
            <person name="Norbu C."/>
            <person name="Norbu N."/>
            <person name="Novod N."/>
            <person name="O'Neill B."/>
            <person name="Osman S."/>
            <person name="Markiewicz E."/>
            <person name="Oyono O.L."/>
            <person name="Patti C."/>
            <person name="Phunkhang P."/>
            <person name="Pierre F."/>
            <person name="Priest M."/>
            <person name="Raghuraman S."/>
            <person name="Rege F."/>
            <person name="Reyes R."/>
            <person name="Rise C."/>
            <person name="Rogov P."/>
            <person name="Ross K."/>
            <person name="Ryan E."/>
            <person name="Settipalli S."/>
            <person name="Shea T."/>
            <person name="Sherpa N."/>
            <person name="Shi L."/>
            <person name="Shih D."/>
            <person name="Sparrow T."/>
            <person name="Spaulding J."/>
            <person name="Stalker J."/>
            <person name="Stange-Thomann N."/>
            <person name="Stavropoulos S."/>
            <person name="Stone C."/>
            <person name="Strader C."/>
            <person name="Tesfaye S."/>
            <person name="Thomson T."/>
            <person name="Thoulutsang Y."/>
            <person name="Thoulutsang D."/>
            <person name="Topham K."/>
            <person name="Topping I."/>
            <person name="Tsamla T."/>
            <person name="Vassiliev H."/>
            <person name="Vo A."/>
            <person name="Wangchuk T."/>
            <person name="Wangdi T."/>
            <person name="Weiand M."/>
            <person name="Wilkinson J."/>
            <person name="Wilson A."/>
            <person name="Yadav S."/>
            <person name="Young G."/>
            <person name="Yu Q."/>
            <person name="Zembek L."/>
            <person name="Zhong D."/>
            <person name="Zimmer A."/>
            <person name="Zwirko Z."/>
            <person name="Jaffe D.B."/>
            <person name="Alvarez P."/>
            <person name="Brockman W."/>
            <person name="Butler J."/>
            <person name="Chin C."/>
            <person name="Gnerre S."/>
            <person name="Grabherr M."/>
            <person name="Kleber M."/>
            <person name="Mauceli E."/>
            <person name="MacCallum I."/>
        </authorList>
    </citation>
    <scope>NUCLEOTIDE SEQUENCE [LARGE SCALE GENOMIC DNA]</scope>
    <source>
        <strain evidence="7">Tucson 15010-1051.87</strain>
    </source>
</reference>
<dbReference type="HOGENOM" id="CLU_091120_0_0_1"/>
<sequence length="268" mass="31152">MSREDWNLKADTLAITTAQDVSIQCELMLDGRSYAFDIPDIRPRRRLVRRFYYLLMLEIALAVPCSEIMFILTISCNQLVLRVATIVVLLIFYTFLYLWPNWRRYPPYNYCVFLLTSLSTAISMSIYLIQFGQTRWLHAYPLIVITELLAVALYTKQDRLKCSHGVGVLIIFLVFGLFLVLAYFLGMFAQMLGLFGCTLEAWYIIYDTHLMLCGHHGYNVKPEEYVFAAVNIHADVPKFLWILIRHLVLGPFVMFLELIRNCRTSGIC</sequence>
<dbReference type="EMBL" id="CH940667">
    <property type="protein sequence ID" value="EDW57269.2"/>
    <property type="molecule type" value="Genomic_DNA"/>
</dbReference>
<evidence type="ECO:0000256" key="5">
    <source>
        <dbReference type="RuleBase" id="RU004379"/>
    </source>
</evidence>
<feature type="transmembrane region" description="Helical" evidence="5">
    <location>
        <begin position="239"/>
        <end position="259"/>
    </location>
</feature>
<dbReference type="AlphaFoldDB" id="B4MFA0"/>
<feature type="transmembrane region" description="Helical" evidence="5">
    <location>
        <begin position="136"/>
        <end position="154"/>
    </location>
</feature>
<dbReference type="GO" id="GO:0043066">
    <property type="term" value="P:negative regulation of apoptotic process"/>
    <property type="evidence" value="ECO:0007669"/>
    <property type="project" value="TreeGrafter"/>
</dbReference>
<gene>
    <name evidence="6" type="primary">Dvir\GJ15115</name>
    <name evidence="6" type="ORF">Dvir_GJ15115</name>
</gene>
<dbReference type="eggNOG" id="KOG2322">
    <property type="taxonomic scope" value="Eukaryota"/>
</dbReference>
<evidence type="ECO:0000256" key="2">
    <source>
        <dbReference type="ARBA" id="ARBA00022692"/>
    </source>
</evidence>
<keyword evidence="3 5" id="KW-1133">Transmembrane helix</keyword>
<name>B4MFA0_DROVI</name>
<proteinExistence type="inferred from homology"/>
<dbReference type="KEGG" id="dvi:6636333"/>
<dbReference type="PANTHER" id="PTHR23291:SF50">
    <property type="entry name" value="PROTEIN LIFEGUARD 4"/>
    <property type="match status" value="1"/>
</dbReference>
<evidence type="ECO:0000256" key="4">
    <source>
        <dbReference type="ARBA" id="ARBA00023136"/>
    </source>
</evidence>